<evidence type="ECO:0000313" key="2">
    <source>
        <dbReference type="EMBL" id="PAV62734.1"/>
    </source>
</evidence>
<protein>
    <submittedName>
        <fullName evidence="2">Uncharacterized protein</fullName>
    </submittedName>
</protein>
<dbReference type="Proteomes" id="UP000218231">
    <property type="component" value="Unassembled WGS sequence"/>
</dbReference>
<proteinExistence type="predicted"/>
<keyword evidence="3" id="KW-1185">Reference proteome</keyword>
<accession>A0A2A2JM19</accession>
<dbReference type="EMBL" id="LIAE01010349">
    <property type="protein sequence ID" value="PAV62734.1"/>
    <property type="molecule type" value="Genomic_DNA"/>
</dbReference>
<feature type="compositionally biased region" description="Basic and acidic residues" evidence="1">
    <location>
        <begin position="77"/>
        <end position="89"/>
    </location>
</feature>
<evidence type="ECO:0000313" key="3">
    <source>
        <dbReference type="Proteomes" id="UP000218231"/>
    </source>
</evidence>
<comment type="caution">
    <text evidence="2">The sequence shown here is derived from an EMBL/GenBank/DDBJ whole genome shotgun (WGS) entry which is preliminary data.</text>
</comment>
<feature type="region of interest" description="Disordered" evidence="1">
    <location>
        <begin position="61"/>
        <end position="89"/>
    </location>
</feature>
<name>A0A2A2JM19_9BILA</name>
<evidence type="ECO:0000256" key="1">
    <source>
        <dbReference type="SAM" id="MobiDB-lite"/>
    </source>
</evidence>
<dbReference type="AlphaFoldDB" id="A0A2A2JM19"/>
<reference evidence="2 3" key="1">
    <citation type="journal article" date="2017" name="Curr. Biol.">
        <title>Genome architecture and evolution of a unichromosomal asexual nematode.</title>
        <authorList>
            <person name="Fradin H."/>
            <person name="Zegar C."/>
            <person name="Gutwein M."/>
            <person name="Lucas J."/>
            <person name="Kovtun M."/>
            <person name="Corcoran D."/>
            <person name="Baugh L.R."/>
            <person name="Kiontke K."/>
            <person name="Gunsalus K."/>
            <person name="Fitch D.H."/>
            <person name="Piano F."/>
        </authorList>
    </citation>
    <scope>NUCLEOTIDE SEQUENCE [LARGE SCALE GENOMIC DNA]</scope>
    <source>
        <strain evidence="2">PF1309</strain>
    </source>
</reference>
<sequence>MWVNCLGGGERDPEKFPRSGRVRAAFLVPPAFGPRLGRVPRSSRIQAAFLVPPAFGPRPRSSLIRAAFGPHSGRTGRMRDERGNDFETL</sequence>
<organism evidence="2 3">
    <name type="scientific">Diploscapter pachys</name>
    <dbReference type="NCBI Taxonomy" id="2018661"/>
    <lineage>
        <taxon>Eukaryota</taxon>
        <taxon>Metazoa</taxon>
        <taxon>Ecdysozoa</taxon>
        <taxon>Nematoda</taxon>
        <taxon>Chromadorea</taxon>
        <taxon>Rhabditida</taxon>
        <taxon>Rhabditina</taxon>
        <taxon>Rhabditomorpha</taxon>
        <taxon>Rhabditoidea</taxon>
        <taxon>Rhabditidae</taxon>
        <taxon>Diploscapter</taxon>
    </lineage>
</organism>
<gene>
    <name evidence="2" type="ORF">WR25_25845</name>
</gene>